<dbReference type="PANTHER" id="PTHR35007:SF1">
    <property type="entry name" value="PILUS ASSEMBLY PROTEIN"/>
    <property type="match status" value="1"/>
</dbReference>
<keyword evidence="2" id="KW-1003">Cell membrane</keyword>
<dbReference type="AlphaFoldDB" id="A0A3N2BBN5"/>
<evidence type="ECO:0000313" key="8">
    <source>
        <dbReference type="EMBL" id="ROR72667.1"/>
    </source>
</evidence>
<dbReference type="Proteomes" id="UP000280668">
    <property type="component" value="Unassembled WGS sequence"/>
</dbReference>
<dbReference type="InterPro" id="IPR042094">
    <property type="entry name" value="T2SS_GspF_sf"/>
</dbReference>
<comment type="subcellular location">
    <subcellularLocation>
        <location evidence="1">Cell membrane</location>
        <topology evidence="1">Multi-pass membrane protein</topology>
    </subcellularLocation>
</comment>
<evidence type="ECO:0000256" key="5">
    <source>
        <dbReference type="ARBA" id="ARBA00023136"/>
    </source>
</evidence>
<feature type="transmembrane region" description="Helical" evidence="6">
    <location>
        <begin position="243"/>
        <end position="268"/>
    </location>
</feature>
<sequence length="308" mass="32626">MTITVELISVATGATLFLGILALSIFQKDRSFRREVIAASEPGARSRSALFHRLDEIFLRTRPGRSLAAAMAGAGLTWSPSGAVVLTLVAAAGMGAVVRPLMGWAGAVVAAVLIIVVALHLLKRRRAQRVDRFVAQLPELSRLLANSAEAGLSIRRGLEMAAREMDEPARSEIAQVVSELALGRSLQSGLEHLSERLPSRELGVLMQTIVIQARSGGALVKALSGISATLEERQQLRREIRTATAGATFTAVMVVGVAFGALVIMNLINPGALDQLLSEQLGIIVLVVAGVLFGLGFVLMRAVGKVEL</sequence>
<feature type="transmembrane region" description="Helical" evidence="6">
    <location>
        <begin position="280"/>
        <end position="300"/>
    </location>
</feature>
<evidence type="ECO:0000256" key="6">
    <source>
        <dbReference type="SAM" id="Phobius"/>
    </source>
</evidence>
<protein>
    <submittedName>
        <fullName evidence="8">Tight adherence protein B</fullName>
    </submittedName>
</protein>
<dbReference type="Pfam" id="PF00482">
    <property type="entry name" value="T2SSF"/>
    <property type="match status" value="1"/>
</dbReference>
<keyword evidence="5 6" id="KW-0472">Membrane</keyword>
<keyword evidence="4 6" id="KW-1133">Transmembrane helix</keyword>
<proteinExistence type="predicted"/>
<evidence type="ECO:0000259" key="7">
    <source>
        <dbReference type="Pfam" id="PF00482"/>
    </source>
</evidence>
<feature type="transmembrane region" description="Helical" evidence="6">
    <location>
        <begin position="6"/>
        <end position="26"/>
    </location>
</feature>
<evidence type="ECO:0000313" key="9">
    <source>
        <dbReference type="Proteomes" id="UP000280668"/>
    </source>
</evidence>
<reference evidence="8 9" key="1">
    <citation type="submission" date="2018-11" db="EMBL/GenBank/DDBJ databases">
        <title>Sequencing the genomes of 1000 actinobacteria strains.</title>
        <authorList>
            <person name="Klenk H.-P."/>
        </authorList>
    </citation>
    <scope>NUCLEOTIDE SEQUENCE [LARGE SCALE GENOMIC DNA]</scope>
    <source>
        <strain evidence="8 9">DSM 11294</strain>
    </source>
</reference>
<feature type="domain" description="Type II secretion system protein GspF" evidence="7">
    <location>
        <begin position="141"/>
        <end position="265"/>
    </location>
</feature>
<dbReference type="OrthoDB" id="3747101at2"/>
<evidence type="ECO:0000256" key="4">
    <source>
        <dbReference type="ARBA" id="ARBA00022989"/>
    </source>
</evidence>
<comment type="caution">
    <text evidence="8">The sequence shown here is derived from an EMBL/GenBank/DDBJ whole genome shotgun (WGS) entry which is preliminary data.</text>
</comment>
<evidence type="ECO:0000256" key="2">
    <source>
        <dbReference type="ARBA" id="ARBA00022475"/>
    </source>
</evidence>
<dbReference type="Gene3D" id="1.20.81.30">
    <property type="entry name" value="Type II secretion system (T2SS), domain F"/>
    <property type="match status" value="1"/>
</dbReference>
<gene>
    <name evidence="8" type="ORF">EDD31_1025</name>
</gene>
<dbReference type="EMBL" id="RKHK01000001">
    <property type="protein sequence ID" value="ROR72667.1"/>
    <property type="molecule type" value="Genomic_DNA"/>
</dbReference>
<feature type="transmembrane region" description="Helical" evidence="6">
    <location>
        <begin position="67"/>
        <end position="95"/>
    </location>
</feature>
<evidence type="ECO:0000256" key="3">
    <source>
        <dbReference type="ARBA" id="ARBA00022692"/>
    </source>
</evidence>
<dbReference type="GO" id="GO:0005886">
    <property type="term" value="C:plasma membrane"/>
    <property type="evidence" value="ECO:0007669"/>
    <property type="project" value="UniProtKB-SubCell"/>
</dbReference>
<name>A0A3N2BBN5_9MICO</name>
<accession>A0A3N2BBN5</accession>
<evidence type="ECO:0000256" key="1">
    <source>
        <dbReference type="ARBA" id="ARBA00004651"/>
    </source>
</evidence>
<keyword evidence="9" id="KW-1185">Reference proteome</keyword>
<dbReference type="InterPro" id="IPR018076">
    <property type="entry name" value="T2SS_GspF_dom"/>
</dbReference>
<keyword evidence="3 6" id="KW-0812">Transmembrane</keyword>
<dbReference type="PANTHER" id="PTHR35007">
    <property type="entry name" value="INTEGRAL MEMBRANE PROTEIN-RELATED"/>
    <property type="match status" value="1"/>
</dbReference>
<organism evidence="8 9">
    <name type="scientific">Bogoriella caseilytica</name>
    <dbReference type="NCBI Taxonomy" id="56055"/>
    <lineage>
        <taxon>Bacteria</taxon>
        <taxon>Bacillati</taxon>
        <taxon>Actinomycetota</taxon>
        <taxon>Actinomycetes</taxon>
        <taxon>Micrococcales</taxon>
        <taxon>Bogoriellaceae</taxon>
        <taxon>Bogoriella</taxon>
    </lineage>
</organism>
<dbReference type="RefSeq" id="WP_123303201.1">
    <property type="nucleotide sequence ID" value="NZ_RKHK01000001.1"/>
</dbReference>
<feature type="transmembrane region" description="Helical" evidence="6">
    <location>
        <begin position="101"/>
        <end position="122"/>
    </location>
</feature>